<sequence length="86" mass="9919">MEEVMWNSDWSHHAMYGDGSWFSFWGMHGFVSLFFLLLVIALIIGLYRMIRGERSQDPALSALGEKYANGEISREDYLQKKKDLAG</sequence>
<dbReference type="InterPro" id="IPR018649">
    <property type="entry name" value="SHOCT"/>
</dbReference>
<keyword evidence="1" id="KW-0812">Transmembrane</keyword>
<keyword evidence="1" id="KW-1133">Transmembrane helix</keyword>
<comment type="caution">
    <text evidence="3">The sequence shown here is derived from an EMBL/GenBank/DDBJ whole genome shotgun (WGS) entry which is preliminary data.</text>
</comment>
<name>A0A917C3V6_9PROT</name>
<proteinExistence type="predicted"/>
<feature type="transmembrane region" description="Helical" evidence="1">
    <location>
        <begin position="20"/>
        <end position="47"/>
    </location>
</feature>
<accession>A0A917C3V6</accession>
<protein>
    <recommendedName>
        <fullName evidence="2">SHOCT domain-containing protein</fullName>
    </recommendedName>
</protein>
<evidence type="ECO:0000259" key="2">
    <source>
        <dbReference type="Pfam" id="PF09851"/>
    </source>
</evidence>
<reference evidence="3" key="2">
    <citation type="submission" date="2020-09" db="EMBL/GenBank/DDBJ databases">
        <authorList>
            <person name="Sun Q."/>
            <person name="Zhou Y."/>
        </authorList>
    </citation>
    <scope>NUCLEOTIDE SEQUENCE</scope>
    <source>
        <strain evidence="3">CGMCC 1.15254</strain>
    </source>
</reference>
<evidence type="ECO:0000256" key="1">
    <source>
        <dbReference type="SAM" id="Phobius"/>
    </source>
</evidence>
<keyword evidence="4" id="KW-1185">Reference proteome</keyword>
<evidence type="ECO:0000313" key="4">
    <source>
        <dbReference type="Proteomes" id="UP000632498"/>
    </source>
</evidence>
<evidence type="ECO:0000313" key="3">
    <source>
        <dbReference type="EMBL" id="GGF68745.1"/>
    </source>
</evidence>
<dbReference type="Proteomes" id="UP000632498">
    <property type="component" value="Unassembled WGS sequence"/>
</dbReference>
<dbReference type="AlphaFoldDB" id="A0A917C3V6"/>
<feature type="domain" description="SHOCT" evidence="2">
    <location>
        <begin position="59"/>
        <end position="84"/>
    </location>
</feature>
<organism evidence="3 4">
    <name type="scientific">Terasakiella brassicae</name>
    <dbReference type="NCBI Taxonomy" id="1634917"/>
    <lineage>
        <taxon>Bacteria</taxon>
        <taxon>Pseudomonadati</taxon>
        <taxon>Pseudomonadota</taxon>
        <taxon>Alphaproteobacteria</taxon>
        <taxon>Rhodospirillales</taxon>
        <taxon>Terasakiellaceae</taxon>
        <taxon>Terasakiella</taxon>
    </lineage>
</organism>
<dbReference type="EMBL" id="BMHV01000017">
    <property type="protein sequence ID" value="GGF68745.1"/>
    <property type="molecule type" value="Genomic_DNA"/>
</dbReference>
<gene>
    <name evidence="3" type="ORF">GCM10011332_23620</name>
</gene>
<dbReference type="Pfam" id="PF09851">
    <property type="entry name" value="SHOCT"/>
    <property type="match status" value="1"/>
</dbReference>
<reference evidence="3" key="1">
    <citation type="journal article" date="2014" name="Int. J. Syst. Evol. Microbiol.">
        <title>Complete genome sequence of Corynebacterium casei LMG S-19264T (=DSM 44701T), isolated from a smear-ripened cheese.</title>
        <authorList>
            <consortium name="US DOE Joint Genome Institute (JGI-PGF)"/>
            <person name="Walter F."/>
            <person name="Albersmeier A."/>
            <person name="Kalinowski J."/>
            <person name="Ruckert C."/>
        </authorList>
    </citation>
    <scope>NUCLEOTIDE SEQUENCE</scope>
    <source>
        <strain evidence="3">CGMCC 1.15254</strain>
    </source>
</reference>
<keyword evidence="1" id="KW-0472">Membrane</keyword>